<dbReference type="Proteomes" id="UP001642484">
    <property type="component" value="Unassembled WGS sequence"/>
</dbReference>
<comment type="caution">
    <text evidence="4">The sequence shown here is derived from an EMBL/GenBank/DDBJ whole genome shotgun (WGS) entry which is preliminary data.</text>
</comment>
<evidence type="ECO:0000256" key="2">
    <source>
        <dbReference type="ARBA" id="ARBA00022679"/>
    </source>
</evidence>
<keyword evidence="2" id="KW-0808">Transferase</keyword>
<keyword evidence="3" id="KW-0949">S-adenosyl-L-methionine</keyword>
<dbReference type="PANTHER" id="PTHR46098:SF1">
    <property type="entry name" value="TRNA (CYTOSINE(38)-C(5))-METHYLTRANSFERASE"/>
    <property type="match status" value="1"/>
</dbReference>
<evidence type="ECO:0000256" key="3">
    <source>
        <dbReference type="ARBA" id="ARBA00022691"/>
    </source>
</evidence>
<evidence type="ECO:0008006" key="6">
    <source>
        <dbReference type="Google" id="ProtNLM"/>
    </source>
</evidence>
<dbReference type="EMBL" id="CAXAMN010028806">
    <property type="protein sequence ID" value="CAK9117795.1"/>
    <property type="molecule type" value="Genomic_DNA"/>
</dbReference>
<evidence type="ECO:0000313" key="4">
    <source>
        <dbReference type="EMBL" id="CAK9117795.1"/>
    </source>
</evidence>
<accession>A0ABP0T059</accession>
<keyword evidence="5" id="KW-1185">Reference proteome</keyword>
<dbReference type="InterPro" id="IPR029063">
    <property type="entry name" value="SAM-dependent_MTases_sf"/>
</dbReference>
<gene>
    <name evidence="4" type="ORF">CCMP2556_LOCUS55043</name>
</gene>
<organism evidence="4 5">
    <name type="scientific">Durusdinium trenchii</name>
    <dbReference type="NCBI Taxonomy" id="1381693"/>
    <lineage>
        <taxon>Eukaryota</taxon>
        <taxon>Sar</taxon>
        <taxon>Alveolata</taxon>
        <taxon>Dinophyceae</taxon>
        <taxon>Suessiales</taxon>
        <taxon>Symbiodiniaceae</taxon>
        <taxon>Durusdinium</taxon>
    </lineage>
</organism>
<evidence type="ECO:0000256" key="1">
    <source>
        <dbReference type="ARBA" id="ARBA00022603"/>
    </source>
</evidence>
<reference evidence="4 5" key="1">
    <citation type="submission" date="2024-02" db="EMBL/GenBank/DDBJ databases">
        <authorList>
            <person name="Chen Y."/>
            <person name="Shah S."/>
            <person name="Dougan E. K."/>
            <person name="Thang M."/>
            <person name="Chan C."/>
        </authorList>
    </citation>
    <scope>NUCLEOTIDE SEQUENCE [LARGE SCALE GENOMIC DNA]</scope>
</reference>
<name>A0ABP0T059_9DINO</name>
<dbReference type="SUPFAM" id="SSF53335">
    <property type="entry name" value="S-adenosyl-L-methionine-dependent methyltransferases"/>
    <property type="match status" value="1"/>
</dbReference>
<dbReference type="PANTHER" id="PTHR46098">
    <property type="entry name" value="TRNA (CYTOSINE(38)-C(5))-METHYLTRANSFERASE"/>
    <property type="match status" value="1"/>
</dbReference>
<protein>
    <recommendedName>
        <fullName evidence="6">DNA (cytosine-5-)-methyltransferase</fullName>
    </recommendedName>
</protein>
<keyword evidence="1" id="KW-0489">Methyltransferase</keyword>
<sequence length="577" mass="63419">MALPDAWVVDEAKELQARLPAAQNALALEAQSYQLGAKTRMCYLISGCICQELTLSRIRAAAEACNEKVAWPNFLINGSNGSSALRVGTDCSGLEAPVHALRSMGLLHKHVFSCEINPAPRTMIEANCLPEEAFMDNVIVSSAGAVPFMHLYVAGFSCKPFSMLHNKTKLLEEKEAEIFKAVLRRIGKLRPPCFVLENVKGIQRCMEKVQSMLQDLGYIVAVQLMDPSSLGEPLLQPRFYFIGLRTDVAAFPAGASRHILQHIWTELGQANEPAPLAQPPALALVSIFTTFVAGSWPAMPPPAISARLAADERVSACKGGQAALAAYMAYRIGCRIPPLDKDPDNLMLQISHAENPFLRMGESRLSFLDSCRGSFAHSVVKSRGDKLMACLKILVASAKVQKLEAREQLALIMIATYLRSVQFGEFLVDELSARRPLALLPLVQKFFEVTHGVAQRKAFLPSRVISKREQKVRPNRALAKLRMADVLAMAGQFLDGSLDIMFVCQGKADWIVDVDMCLEQLKGLPNPKCVKMQILQAEVTSDVCVVNACKCIHVLKTPGLRLSLRFSKWLPVSHGFP</sequence>
<dbReference type="InterPro" id="IPR050750">
    <property type="entry name" value="C5-MTase"/>
</dbReference>
<dbReference type="Pfam" id="PF00145">
    <property type="entry name" value="DNA_methylase"/>
    <property type="match status" value="1"/>
</dbReference>
<dbReference type="Gene3D" id="3.40.50.150">
    <property type="entry name" value="Vaccinia Virus protein VP39"/>
    <property type="match status" value="1"/>
</dbReference>
<evidence type="ECO:0000313" key="5">
    <source>
        <dbReference type="Proteomes" id="UP001642484"/>
    </source>
</evidence>
<dbReference type="InterPro" id="IPR001525">
    <property type="entry name" value="C5_MeTfrase"/>
</dbReference>
<proteinExistence type="predicted"/>